<dbReference type="AlphaFoldDB" id="A0A1G7QFV3"/>
<proteinExistence type="predicted"/>
<feature type="domain" description="DUF2281" evidence="1">
    <location>
        <begin position="7"/>
        <end position="70"/>
    </location>
</feature>
<dbReference type="InterPro" id="IPR018739">
    <property type="entry name" value="DUF2281"/>
</dbReference>
<organism evidence="2 3">
    <name type="scientific">Dyadobacter soli</name>
    <dbReference type="NCBI Taxonomy" id="659014"/>
    <lineage>
        <taxon>Bacteria</taxon>
        <taxon>Pseudomonadati</taxon>
        <taxon>Bacteroidota</taxon>
        <taxon>Cytophagia</taxon>
        <taxon>Cytophagales</taxon>
        <taxon>Spirosomataceae</taxon>
        <taxon>Dyadobacter</taxon>
    </lineage>
</organism>
<protein>
    <recommendedName>
        <fullName evidence="1">DUF2281 domain-containing protein</fullName>
    </recommendedName>
</protein>
<evidence type="ECO:0000259" key="1">
    <source>
        <dbReference type="Pfam" id="PF10047"/>
    </source>
</evidence>
<dbReference type="Pfam" id="PF10047">
    <property type="entry name" value="DUF2281"/>
    <property type="match status" value="1"/>
</dbReference>
<dbReference type="STRING" id="659014.SAMN04487996_11439"/>
<gene>
    <name evidence="2" type="ORF">SAMN04487996_11439</name>
</gene>
<keyword evidence="3" id="KW-1185">Reference proteome</keyword>
<dbReference type="EMBL" id="FNAN01000014">
    <property type="protein sequence ID" value="SDF97384.1"/>
    <property type="molecule type" value="Genomic_DNA"/>
</dbReference>
<evidence type="ECO:0000313" key="2">
    <source>
        <dbReference type="EMBL" id="SDF97384.1"/>
    </source>
</evidence>
<reference evidence="3" key="1">
    <citation type="submission" date="2016-10" db="EMBL/GenBank/DDBJ databases">
        <authorList>
            <person name="Varghese N."/>
            <person name="Submissions S."/>
        </authorList>
    </citation>
    <scope>NUCLEOTIDE SEQUENCE [LARGE SCALE GENOMIC DNA]</scope>
    <source>
        <strain evidence="3">DSM 25329</strain>
    </source>
</reference>
<sequence length="71" mass="8342">MVMSDTELLKKVSELPENLREELDSYIDFLLQKSAEADLPKKPLKFGMMKDTFVMVSDDFDEPLDDFKEYM</sequence>
<dbReference type="Proteomes" id="UP000198748">
    <property type="component" value="Unassembled WGS sequence"/>
</dbReference>
<name>A0A1G7QFV3_9BACT</name>
<accession>A0A1G7QFV3</accession>
<evidence type="ECO:0000313" key="3">
    <source>
        <dbReference type="Proteomes" id="UP000198748"/>
    </source>
</evidence>